<dbReference type="EMBL" id="BEZZ01110168">
    <property type="protein sequence ID" value="GCC43724.1"/>
    <property type="molecule type" value="Genomic_DNA"/>
</dbReference>
<proteinExistence type="predicted"/>
<sequence length="134" mass="14255">MPESVFLCACLGSVPGPVHLGTRPRACAPRFRAPGLCALVRVPGLCASGTRTRACAPLSLNSRKQRGSVSSQSKHSEMNNIRICAVFKAEQLKLKATPMTEADTDNETGLVHHNDTAGQARPGRNTPHSQTPAQ</sequence>
<organism evidence="2 3">
    <name type="scientific">Chiloscyllium punctatum</name>
    <name type="common">Brownbanded bambooshark</name>
    <name type="synonym">Hemiscyllium punctatum</name>
    <dbReference type="NCBI Taxonomy" id="137246"/>
    <lineage>
        <taxon>Eukaryota</taxon>
        <taxon>Metazoa</taxon>
        <taxon>Chordata</taxon>
        <taxon>Craniata</taxon>
        <taxon>Vertebrata</taxon>
        <taxon>Chondrichthyes</taxon>
        <taxon>Elasmobranchii</taxon>
        <taxon>Galeomorphii</taxon>
        <taxon>Galeoidea</taxon>
        <taxon>Orectolobiformes</taxon>
        <taxon>Hemiscylliidae</taxon>
        <taxon>Chiloscyllium</taxon>
    </lineage>
</organism>
<evidence type="ECO:0000313" key="3">
    <source>
        <dbReference type="Proteomes" id="UP000287033"/>
    </source>
</evidence>
<name>A0A401TM65_CHIPU</name>
<gene>
    <name evidence="2" type="ORF">chiPu_0027668</name>
</gene>
<comment type="caution">
    <text evidence="2">The sequence shown here is derived from an EMBL/GenBank/DDBJ whole genome shotgun (WGS) entry which is preliminary data.</text>
</comment>
<keyword evidence="3" id="KW-1185">Reference proteome</keyword>
<dbReference type="AlphaFoldDB" id="A0A401TM65"/>
<accession>A0A401TM65</accession>
<protein>
    <submittedName>
        <fullName evidence="2">Uncharacterized protein</fullName>
    </submittedName>
</protein>
<reference evidence="2 3" key="1">
    <citation type="journal article" date="2018" name="Nat. Ecol. Evol.">
        <title>Shark genomes provide insights into elasmobranch evolution and the origin of vertebrates.</title>
        <authorList>
            <person name="Hara Y"/>
            <person name="Yamaguchi K"/>
            <person name="Onimaru K"/>
            <person name="Kadota M"/>
            <person name="Koyanagi M"/>
            <person name="Keeley SD"/>
            <person name="Tatsumi K"/>
            <person name="Tanaka K"/>
            <person name="Motone F"/>
            <person name="Kageyama Y"/>
            <person name="Nozu R"/>
            <person name="Adachi N"/>
            <person name="Nishimura O"/>
            <person name="Nakagawa R"/>
            <person name="Tanegashima C"/>
            <person name="Kiyatake I"/>
            <person name="Matsumoto R"/>
            <person name="Murakumo K"/>
            <person name="Nishida K"/>
            <person name="Terakita A"/>
            <person name="Kuratani S"/>
            <person name="Sato K"/>
            <person name="Hyodo S Kuraku.S."/>
        </authorList>
    </citation>
    <scope>NUCLEOTIDE SEQUENCE [LARGE SCALE GENOMIC DNA]</scope>
</reference>
<dbReference type="Proteomes" id="UP000287033">
    <property type="component" value="Unassembled WGS sequence"/>
</dbReference>
<evidence type="ECO:0000313" key="2">
    <source>
        <dbReference type="EMBL" id="GCC43724.1"/>
    </source>
</evidence>
<evidence type="ECO:0000256" key="1">
    <source>
        <dbReference type="SAM" id="MobiDB-lite"/>
    </source>
</evidence>
<feature type="region of interest" description="Disordered" evidence="1">
    <location>
        <begin position="98"/>
        <end position="134"/>
    </location>
</feature>